<sequence>MKLLSKEEEAAHYRATLAGGAVGGFGGLGLGLAGVLLAQRRYPAFNQLTLPLKAFLVTSAGTFGGIIAADHASRKFEFSRNKQDQYYEERQRAERQAETAGMTFTERAMDFGRRERYKIVGGSWLLSMVGAFALVGRNPYLSGQQKLVQARVYAQGLTLAVLVASAAFEISEQRADQAAEKRGEHPNSHDDEDSRGQKDLWKDMVAAEEQRLAERDRAIKEQEEKDRKSGSHKKKKQQPQNPKAYEDEEGPEPIPGKKGEGKSMKHMSDKPDKSAVP</sequence>
<protein>
    <submittedName>
        <fullName evidence="8">Putative mitochondrial hypoxia responsive domain protein</fullName>
    </submittedName>
</protein>
<keyword evidence="4 6" id="KW-0472">Membrane</keyword>
<evidence type="ECO:0000256" key="2">
    <source>
        <dbReference type="ARBA" id="ARBA00022692"/>
    </source>
</evidence>
<feature type="transmembrane region" description="Helical" evidence="6">
    <location>
        <begin position="12"/>
        <end position="38"/>
    </location>
</feature>
<feature type="transmembrane region" description="Helical" evidence="6">
    <location>
        <begin position="119"/>
        <end position="140"/>
    </location>
</feature>
<feature type="compositionally biased region" description="Basic and acidic residues" evidence="5">
    <location>
        <begin position="208"/>
        <end position="229"/>
    </location>
</feature>
<accession>A0A0G2ENY4</accession>
<evidence type="ECO:0000256" key="3">
    <source>
        <dbReference type="ARBA" id="ARBA00022989"/>
    </source>
</evidence>
<dbReference type="Proteomes" id="UP000053317">
    <property type="component" value="Unassembled WGS sequence"/>
</dbReference>
<organism evidence="8 9">
    <name type="scientific">Phaeomoniella chlamydospora</name>
    <name type="common">Phaeoacremonium chlamydosporum</name>
    <dbReference type="NCBI Taxonomy" id="158046"/>
    <lineage>
        <taxon>Eukaryota</taxon>
        <taxon>Fungi</taxon>
        <taxon>Dikarya</taxon>
        <taxon>Ascomycota</taxon>
        <taxon>Pezizomycotina</taxon>
        <taxon>Eurotiomycetes</taxon>
        <taxon>Chaetothyriomycetidae</taxon>
        <taxon>Phaeomoniellales</taxon>
        <taxon>Phaeomoniellaceae</taxon>
        <taxon>Phaeomoniella</taxon>
    </lineage>
</organism>
<dbReference type="GO" id="GO:0033617">
    <property type="term" value="P:mitochondrial respiratory chain complex IV assembly"/>
    <property type="evidence" value="ECO:0007669"/>
    <property type="project" value="TreeGrafter"/>
</dbReference>
<evidence type="ECO:0000256" key="4">
    <source>
        <dbReference type="ARBA" id="ARBA00023136"/>
    </source>
</evidence>
<dbReference type="OrthoDB" id="1915122at2759"/>
<gene>
    <name evidence="8" type="ORF">UCRPC4_g02629</name>
</gene>
<evidence type="ECO:0000256" key="6">
    <source>
        <dbReference type="SAM" id="Phobius"/>
    </source>
</evidence>
<dbReference type="InterPro" id="IPR040153">
    <property type="entry name" value="Rcf2"/>
</dbReference>
<dbReference type="AlphaFoldDB" id="A0A0G2ENY4"/>
<keyword evidence="3 6" id="KW-1133">Transmembrane helix</keyword>
<comment type="caution">
    <text evidence="8">The sequence shown here is derived from an EMBL/GenBank/DDBJ whole genome shotgun (WGS) entry which is preliminary data.</text>
</comment>
<proteinExistence type="predicted"/>
<keyword evidence="9" id="KW-1185">Reference proteome</keyword>
<feature type="domain" description="HIG1" evidence="7">
    <location>
        <begin position="89"/>
        <end position="180"/>
    </location>
</feature>
<feature type="compositionally biased region" description="Basic and acidic residues" evidence="5">
    <location>
        <begin position="255"/>
        <end position="277"/>
    </location>
</feature>
<feature type="transmembrane region" description="Helical" evidence="6">
    <location>
        <begin position="50"/>
        <end position="69"/>
    </location>
</feature>
<evidence type="ECO:0000256" key="1">
    <source>
        <dbReference type="ARBA" id="ARBA00004173"/>
    </source>
</evidence>
<name>A0A0G2ENY4_PHACM</name>
<evidence type="ECO:0000313" key="8">
    <source>
        <dbReference type="EMBL" id="KKY23816.1"/>
    </source>
</evidence>
<evidence type="ECO:0000256" key="5">
    <source>
        <dbReference type="SAM" id="MobiDB-lite"/>
    </source>
</evidence>
<reference evidence="8 9" key="2">
    <citation type="submission" date="2015-05" db="EMBL/GenBank/DDBJ databases">
        <authorList>
            <person name="Morales-Cruz A."/>
            <person name="Amrine K.C."/>
            <person name="Cantu D."/>
        </authorList>
    </citation>
    <scope>NUCLEOTIDE SEQUENCE [LARGE SCALE GENOMIC DNA]</scope>
    <source>
        <strain evidence="8">UCRPC4</strain>
    </source>
</reference>
<dbReference type="GO" id="GO:0005739">
    <property type="term" value="C:mitochondrion"/>
    <property type="evidence" value="ECO:0007669"/>
    <property type="project" value="UniProtKB-SubCell"/>
</dbReference>
<evidence type="ECO:0000313" key="9">
    <source>
        <dbReference type="Proteomes" id="UP000053317"/>
    </source>
</evidence>
<feature type="compositionally biased region" description="Basic and acidic residues" evidence="5">
    <location>
        <begin position="175"/>
        <end position="202"/>
    </location>
</feature>
<dbReference type="Pfam" id="PF04588">
    <property type="entry name" value="HIG_1_N"/>
    <property type="match status" value="1"/>
</dbReference>
<dbReference type="PANTHER" id="PTHR28018">
    <property type="entry name" value="RESPIRATORY SUPERCOMPLEX FACTOR 2, MITOCHONDRIAL"/>
    <property type="match status" value="1"/>
</dbReference>
<dbReference type="PROSITE" id="PS51503">
    <property type="entry name" value="HIG1"/>
    <property type="match status" value="1"/>
</dbReference>
<dbReference type="PANTHER" id="PTHR28018:SF3">
    <property type="entry name" value="RESPIRATORY SUPERCOMPLEX FACTOR 2, MITOCHONDRIAL"/>
    <property type="match status" value="1"/>
</dbReference>
<keyword evidence="2 6" id="KW-0812">Transmembrane</keyword>
<reference evidence="8 9" key="1">
    <citation type="submission" date="2015-05" db="EMBL/GenBank/DDBJ databases">
        <title>Distinctive expansion of gene families associated with plant cell wall degradation and secondary metabolism in the genomes of grapevine trunk pathogens.</title>
        <authorList>
            <person name="Lawrence D.P."/>
            <person name="Travadon R."/>
            <person name="Rolshausen P.E."/>
            <person name="Baumgartner K."/>
        </authorList>
    </citation>
    <scope>NUCLEOTIDE SEQUENCE [LARGE SCALE GENOMIC DNA]</scope>
    <source>
        <strain evidence="8">UCRPC4</strain>
    </source>
</reference>
<comment type="subcellular location">
    <subcellularLocation>
        <location evidence="1">Mitochondrion</location>
    </subcellularLocation>
</comment>
<feature type="region of interest" description="Disordered" evidence="5">
    <location>
        <begin position="175"/>
        <end position="277"/>
    </location>
</feature>
<evidence type="ECO:0000259" key="7">
    <source>
        <dbReference type="PROSITE" id="PS51503"/>
    </source>
</evidence>
<dbReference type="EMBL" id="LCWF01000064">
    <property type="protein sequence ID" value="KKY23816.1"/>
    <property type="molecule type" value="Genomic_DNA"/>
</dbReference>
<dbReference type="InterPro" id="IPR007667">
    <property type="entry name" value="Hypoxia_induced_domain"/>
</dbReference>